<protein>
    <submittedName>
        <fullName evidence="2">Uncharacterized protein</fullName>
    </submittedName>
</protein>
<dbReference type="AlphaFoldDB" id="A0A9E7R191"/>
<evidence type="ECO:0000256" key="1">
    <source>
        <dbReference type="SAM" id="Phobius"/>
    </source>
</evidence>
<sequence>MTPLDVFAVALLALGALGVLVSGAYAWQTTRAVRAPAFDTLASPTPGDCVRVEGTAHAGSNGPLESPLSEQSALAVQATVEERRLGVVPLPTWVQLARTSVAEPFQVRTPTADISLVAPTASLVLADGSVAEVVPGETPADALRSFERRHEVPSRTIWHRRPPVVSLLARALSLGTRRYREGVLEPGAEVLVMGRLVETDEGLGLDPTVVSDRSPGATLRRMARTAVIGLLASGAGFVLGLTLWLG</sequence>
<dbReference type="KEGG" id="ssai:N0B31_11515"/>
<organism evidence="2 3">
    <name type="scientific">Salinirubellus salinus</name>
    <dbReference type="NCBI Taxonomy" id="1364945"/>
    <lineage>
        <taxon>Archaea</taxon>
        <taxon>Methanobacteriati</taxon>
        <taxon>Methanobacteriota</taxon>
        <taxon>Stenosarchaea group</taxon>
        <taxon>Halobacteria</taxon>
        <taxon>Halobacteriales</taxon>
        <taxon>Natronomonadaceae</taxon>
        <taxon>Salinirubellus</taxon>
    </lineage>
</organism>
<dbReference type="EMBL" id="CP104003">
    <property type="protein sequence ID" value="UWM52780.1"/>
    <property type="molecule type" value="Genomic_DNA"/>
</dbReference>
<keyword evidence="3" id="KW-1185">Reference proteome</keyword>
<keyword evidence="1" id="KW-1133">Transmembrane helix</keyword>
<dbReference type="RefSeq" id="WP_260591775.1">
    <property type="nucleotide sequence ID" value="NZ_CP104003.1"/>
</dbReference>
<dbReference type="GeneID" id="74943059"/>
<keyword evidence="1" id="KW-0472">Membrane</keyword>
<keyword evidence="1" id="KW-0812">Transmembrane</keyword>
<reference evidence="2" key="1">
    <citation type="submission" date="2022-09" db="EMBL/GenBank/DDBJ databases">
        <title>Diverse halophilic archaea isolated from saline environments.</title>
        <authorList>
            <person name="Cui H.-L."/>
        </authorList>
    </citation>
    <scope>NUCLEOTIDE SEQUENCE</scope>
    <source>
        <strain evidence="2">ZS-35-S2</strain>
    </source>
</reference>
<evidence type="ECO:0000313" key="3">
    <source>
        <dbReference type="Proteomes" id="UP001057580"/>
    </source>
</evidence>
<feature type="transmembrane region" description="Helical" evidence="1">
    <location>
        <begin position="226"/>
        <end position="245"/>
    </location>
</feature>
<proteinExistence type="predicted"/>
<dbReference type="Proteomes" id="UP001057580">
    <property type="component" value="Chromosome"/>
</dbReference>
<gene>
    <name evidence="2" type="ORF">N0B31_11515</name>
</gene>
<evidence type="ECO:0000313" key="2">
    <source>
        <dbReference type="EMBL" id="UWM52780.1"/>
    </source>
</evidence>
<name>A0A9E7R191_9EURY</name>
<accession>A0A9E7R191</accession>